<dbReference type="Proteomes" id="UP000789405">
    <property type="component" value="Unassembled WGS sequence"/>
</dbReference>
<feature type="non-terminal residue" evidence="2">
    <location>
        <position position="1"/>
    </location>
</feature>
<gene>
    <name evidence="2" type="ORF">DERYTH_LOCUS16198</name>
</gene>
<comment type="caution">
    <text evidence="2">The sequence shown here is derived from an EMBL/GenBank/DDBJ whole genome shotgun (WGS) entry which is preliminary data.</text>
</comment>
<dbReference type="AlphaFoldDB" id="A0A9N9IQ11"/>
<feature type="compositionally biased region" description="Basic and acidic residues" evidence="1">
    <location>
        <begin position="1"/>
        <end position="10"/>
    </location>
</feature>
<sequence length="75" mass="8416">QKENQDKLDESIETYDLTSKELSDSSSKESSDSSSIKPLHLSVTNTLNLPDLSKMTNYNIKLEMSIVKEPVVNID</sequence>
<evidence type="ECO:0000313" key="3">
    <source>
        <dbReference type="Proteomes" id="UP000789405"/>
    </source>
</evidence>
<protein>
    <submittedName>
        <fullName evidence="2">24349_t:CDS:1</fullName>
    </submittedName>
</protein>
<proteinExistence type="predicted"/>
<accession>A0A9N9IQ11</accession>
<reference evidence="2" key="1">
    <citation type="submission" date="2021-06" db="EMBL/GenBank/DDBJ databases">
        <authorList>
            <person name="Kallberg Y."/>
            <person name="Tangrot J."/>
            <person name="Rosling A."/>
        </authorList>
    </citation>
    <scope>NUCLEOTIDE SEQUENCE</scope>
    <source>
        <strain evidence="2">MA453B</strain>
    </source>
</reference>
<keyword evidence="3" id="KW-1185">Reference proteome</keyword>
<name>A0A9N9IQ11_9GLOM</name>
<evidence type="ECO:0000256" key="1">
    <source>
        <dbReference type="SAM" id="MobiDB-lite"/>
    </source>
</evidence>
<dbReference type="EMBL" id="CAJVPY010013881">
    <property type="protein sequence ID" value="CAG8743284.1"/>
    <property type="molecule type" value="Genomic_DNA"/>
</dbReference>
<feature type="compositionally biased region" description="Basic and acidic residues" evidence="1">
    <location>
        <begin position="18"/>
        <end position="31"/>
    </location>
</feature>
<evidence type="ECO:0000313" key="2">
    <source>
        <dbReference type="EMBL" id="CAG8743284.1"/>
    </source>
</evidence>
<feature type="region of interest" description="Disordered" evidence="1">
    <location>
        <begin position="1"/>
        <end position="39"/>
    </location>
</feature>
<organism evidence="2 3">
    <name type="scientific">Dentiscutata erythropus</name>
    <dbReference type="NCBI Taxonomy" id="1348616"/>
    <lineage>
        <taxon>Eukaryota</taxon>
        <taxon>Fungi</taxon>
        <taxon>Fungi incertae sedis</taxon>
        <taxon>Mucoromycota</taxon>
        <taxon>Glomeromycotina</taxon>
        <taxon>Glomeromycetes</taxon>
        <taxon>Diversisporales</taxon>
        <taxon>Gigasporaceae</taxon>
        <taxon>Dentiscutata</taxon>
    </lineage>
</organism>